<dbReference type="Pfam" id="PF12833">
    <property type="entry name" value="HTH_18"/>
    <property type="match status" value="1"/>
</dbReference>
<evidence type="ECO:0000313" key="6">
    <source>
        <dbReference type="Proteomes" id="UP000192761"/>
    </source>
</evidence>
<dbReference type="InterPro" id="IPR011051">
    <property type="entry name" value="RmlC_Cupin_sf"/>
</dbReference>
<name>A0A1W1X8P5_9NEIS</name>
<dbReference type="InterPro" id="IPR003313">
    <property type="entry name" value="AraC-bd"/>
</dbReference>
<evidence type="ECO:0000313" key="5">
    <source>
        <dbReference type="EMBL" id="SMC20187.1"/>
    </source>
</evidence>
<reference evidence="5 6" key="1">
    <citation type="submission" date="2017-04" db="EMBL/GenBank/DDBJ databases">
        <authorList>
            <person name="Afonso C.L."/>
            <person name="Miller P.J."/>
            <person name="Scott M.A."/>
            <person name="Spackman E."/>
            <person name="Goraichik I."/>
            <person name="Dimitrov K.M."/>
            <person name="Suarez D.L."/>
            <person name="Swayne D.E."/>
        </authorList>
    </citation>
    <scope>NUCLEOTIDE SEQUENCE [LARGE SCALE GENOMIC DNA]</scope>
    <source>
        <strain evidence="5 6">DSM 23236</strain>
    </source>
</reference>
<dbReference type="SUPFAM" id="SSF51182">
    <property type="entry name" value="RmlC-like cupins"/>
    <property type="match status" value="1"/>
</dbReference>
<evidence type="ECO:0000256" key="2">
    <source>
        <dbReference type="ARBA" id="ARBA00023125"/>
    </source>
</evidence>
<evidence type="ECO:0000256" key="1">
    <source>
        <dbReference type="ARBA" id="ARBA00023015"/>
    </source>
</evidence>
<dbReference type="Gene3D" id="2.60.120.10">
    <property type="entry name" value="Jelly Rolls"/>
    <property type="match status" value="1"/>
</dbReference>
<evidence type="ECO:0000259" key="4">
    <source>
        <dbReference type="PROSITE" id="PS01124"/>
    </source>
</evidence>
<keyword evidence="2" id="KW-0238">DNA-binding</keyword>
<dbReference type="Proteomes" id="UP000192761">
    <property type="component" value="Unassembled WGS sequence"/>
</dbReference>
<dbReference type="AlphaFoldDB" id="A0A1W1X8P5"/>
<protein>
    <submittedName>
        <fullName evidence="5">Transcriptional regulator, AraC family</fullName>
    </submittedName>
</protein>
<dbReference type="GO" id="GO:0043565">
    <property type="term" value="F:sequence-specific DNA binding"/>
    <property type="evidence" value="ECO:0007669"/>
    <property type="project" value="InterPro"/>
</dbReference>
<evidence type="ECO:0000256" key="3">
    <source>
        <dbReference type="ARBA" id="ARBA00023163"/>
    </source>
</evidence>
<accession>A0A1W1X8P5</accession>
<dbReference type="InterPro" id="IPR018060">
    <property type="entry name" value="HTH_AraC"/>
</dbReference>
<dbReference type="SUPFAM" id="SSF46689">
    <property type="entry name" value="Homeodomain-like"/>
    <property type="match status" value="2"/>
</dbReference>
<dbReference type="PANTHER" id="PTHR11019">
    <property type="entry name" value="HTH-TYPE TRANSCRIPTIONAL REGULATOR NIMR"/>
    <property type="match status" value="1"/>
</dbReference>
<organism evidence="5 6">
    <name type="scientific">Andreprevotia lacus DSM 23236</name>
    <dbReference type="NCBI Taxonomy" id="1121001"/>
    <lineage>
        <taxon>Bacteria</taxon>
        <taxon>Pseudomonadati</taxon>
        <taxon>Pseudomonadota</taxon>
        <taxon>Betaproteobacteria</taxon>
        <taxon>Neisseriales</taxon>
        <taxon>Chitinibacteraceae</taxon>
        <taxon>Andreprevotia</taxon>
    </lineage>
</organism>
<keyword evidence="6" id="KW-1185">Reference proteome</keyword>
<gene>
    <name evidence="5" type="ORF">SAMN02745857_00851</name>
</gene>
<dbReference type="SMART" id="SM00342">
    <property type="entry name" value="HTH_ARAC"/>
    <property type="match status" value="1"/>
</dbReference>
<sequence>MVPLGTSASRATALHAHAGGQLFQVTQGALALQAGAVRALLPAGHLGWLPPHLAHAASGHGALQGCSLYLAAAQAAQWPATLQIVRATPLLTALLDALQQPVRDAASHLAVLAEAWQRAPQLPLCVPVPLSPRLQPVLAALLARPEQAPDLDEAAALAHCARRSFSRLFRADTGLSYADWRQQARLLLALTELAAGSSATRAALSAGYCSPSAFSQAVRKYLGATPGEVVRGGQQ</sequence>
<feature type="domain" description="HTH araC/xylS-type" evidence="4">
    <location>
        <begin position="135"/>
        <end position="232"/>
    </location>
</feature>
<dbReference type="InterPro" id="IPR009057">
    <property type="entry name" value="Homeodomain-like_sf"/>
</dbReference>
<dbReference type="Pfam" id="PF02311">
    <property type="entry name" value="AraC_binding"/>
    <property type="match status" value="1"/>
</dbReference>
<dbReference type="EMBL" id="FWXD01000004">
    <property type="protein sequence ID" value="SMC20187.1"/>
    <property type="molecule type" value="Genomic_DNA"/>
</dbReference>
<keyword evidence="1" id="KW-0805">Transcription regulation</keyword>
<dbReference type="STRING" id="1121001.SAMN02745857_00851"/>
<dbReference type="GO" id="GO:0003700">
    <property type="term" value="F:DNA-binding transcription factor activity"/>
    <property type="evidence" value="ECO:0007669"/>
    <property type="project" value="InterPro"/>
</dbReference>
<dbReference type="InterPro" id="IPR014710">
    <property type="entry name" value="RmlC-like_jellyroll"/>
</dbReference>
<keyword evidence="3" id="KW-0804">Transcription</keyword>
<dbReference type="PROSITE" id="PS01124">
    <property type="entry name" value="HTH_ARAC_FAMILY_2"/>
    <property type="match status" value="1"/>
</dbReference>
<proteinExistence type="predicted"/>
<dbReference type="Gene3D" id="1.10.10.60">
    <property type="entry name" value="Homeodomain-like"/>
    <property type="match status" value="1"/>
</dbReference>
<dbReference type="PANTHER" id="PTHR11019:SF199">
    <property type="entry name" value="HTH-TYPE TRANSCRIPTIONAL REGULATOR NIMR"/>
    <property type="match status" value="1"/>
</dbReference>